<dbReference type="AlphaFoldDB" id="A0A4C1XL98"/>
<dbReference type="EMBL" id="BGZK01000879">
    <property type="protein sequence ID" value="GBP63772.1"/>
    <property type="molecule type" value="Genomic_DNA"/>
</dbReference>
<feature type="region of interest" description="Disordered" evidence="1">
    <location>
        <begin position="1"/>
        <end position="22"/>
    </location>
</feature>
<keyword evidence="3" id="KW-1185">Reference proteome</keyword>
<evidence type="ECO:0000313" key="3">
    <source>
        <dbReference type="Proteomes" id="UP000299102"/>
    </source>
</evidence>
<evidence type="ECO:0000313" key="2">
    <source>
        <dbReference type="EMBL" id="GBP63772.1"/>
    </source>
</evidence>
<evidence type="ECO:0000256" key="1">
    <source>
        <dbReference type="SAM" id="MobiDB-lite"/>
    </source>
</evidence>
<accession>A0A4C1XL98</accession>
<proteinExistence type="predicted"/>
<dbReference type="Proteomes" id="UP000299102">
    <property type="component" value="Unassembled WGS sequence"/>
</dbReference>
<name>A0A4C1XL98_EUMVA</name>
<gene>
    <name evidence="2" type="ORF">EVAR_40372_1</name>
</gene>
<organism evidence="2 3">
    <name type="scientific">Eumeta variegata</name>
    <name type="common">Bagworm moth</name>
    <name type="synonym">Eumeta japonica</name>
    <dbReference type="NCBI Taxonomy" id="151549"/>
    <lineage>
        <taxon>Eukaryota</taxon>
        <taxon>Metazoa</taxon>
        <taxon>Ecdysozoa</taxon>
        <taxon>Arthropoda</taxon>
        <taxon>Hexapoda</taxon>
        <taxon>Insecta</taxon>
        <taxon>Pterygota</taxon>
        <taxon>Neoptera</taxon>
        <taxon>Endopterygota</taxon>
        <taxon>Lepidoptera</taxon>
        <taxon>Glossata</taxon>
        <taxon>Ditrysia</taxon>
        <taxon>Tineoidea</taxon>
        <taxon>Psychidae</taxon>
        <taxon>Oiketicinae</taxon>
        <taxon>Eumeta</taxon>
    </lineage>
</organism>
<comment type="caution">
    <text evidence="2">The sequence shown here is derived from an EMBL/GenBank/DDBJ whole genome shotgun (WGS) entry which is preliminary data.</text>
</comment>
<sequence>MNISPNISGLAPRAGGPPRPAESAAVVPFLPTEMRFARRYNGLDEDYAVCTFSISPAKQLKTSQVDVSMRLAGRRTRSAPIKGRLCPNGRLANIPRELPEILAIRYGRAMTEV</sequence>
<reference evidence="2 3" key="1">
    <citation type="journal article" date="2019" name="Commun. Biol.">
        <title>The bagworm genome reveals a unique fibroin gene that provides high tensile strength.</title>
        <authorList>
            <person name="Kono N."/>
            <person name="Nakamura H."/>
            <person name="Ohtoshi R."/>
            <person name="Tomita M."/>
            <person name="Numata K."/>
            <person name="Arakawa K."/>
        </authorList>
    </citation>
    <scope>NUCLEOTIDE SEQUENCE [LARGE SCALE GENOMIC DNA]</scope>
</reference>
<protein>
    <submittedName>
        <fullName evidence="2">Uncharacterized protein</fullName>
    </submittedName>
</protein>